<proteinExistence type="predicted"/>
<keyword evidence="1" id="KW-0732">Signal</keyword>
<sequence length="139" mass="14462">MKKLLICATVASLSFPVLAADATTKLSSTELKAMDCATLSVEKADAKRALDGADKNIANINARAQDPSAKVSKWAGIASGAMGAFGKGDSRANQVATALAGPEDTSDANNLEAQQKVKSVSQTNMENIAVYQKSKKCKI</sequence>
<feature type="signal peptide" evidence="1">
    <location>
        <begin position="1"/>
        <end position="19"/>
    </location>
</feature>
<dbReference type="AlphaFoldDB" id="A0AAW8JJP5"/>
<name>A0AAW8JJP5_9GAMM</name>
<evidence type="ECO:0000313" key="3">
    <source>
        <dbReference type="Proteomes" id="UP001243195"/>
    </source>
</evidence>
<evidence type="ECO:0000256" key="1">
    <source>
        <dbReference type="SAM" id="SignalP"/>
    </source>
</evidence>
<evidence type="ECO:0000313" key="2">
    <source>
        <dbReference type="EMBL" id="MDQ9072069.1"/>
    </source>
</evidence>
<organism evidence="2 3">
    <name type="scientific">Acinetobacter gerneri</name>
    <dbReference type="NCBI Taxonomy" id="202952"/>
    <lineage>
        <taxon>Bacteria</taxon>
        <taxon>Pseudomonadati</taxon>
        <taxon>Pseudomonadota</taxon>
        <taxon>Gammaproteobacteria</taxon>
        <taxon>Moraxellales</taxon>
        <taxon>Moraxellaceae</taxon>
        <taxon>Acinetobacter</taxon>
    </lineage>
</organism>
<dbReference type="EMBL" id="JAVIDA010000014">
    <property type="protein sequence ID" value="MDQ9072069.1"/>
    <property type="molecule type" value="Genomic_DNA"/>
</dbReference>
<dbReference type="Proteomes" id="UP001243195">
    <property type="component" value="Unassembled WGS sequence"/>
</dbReference>
<dbReference type="GeneID" id="84207848"/>
<dbReference type="RefSeq" id="WP_004854847.1">
    <property type="nucleotide sequence ID" value="NZ_BBLI01000009.1"/>
</dbReference>
<comment type="caution">
    <text evidence="2">The sequence shown here is derived from an EMBL/GenBank/DDBJ whole genome shotgun (WGS) entry which is preliminary data.</text>
</comment>
<accession>A0AAW8JJP5</accession>
<feature type="chain" id="PRO_5043790633" evidence="1">
    <location>
        <begin position="20"/>
        <end position="139"/>
    </location>
</feature>
<reference evidence="2" key="1">
    <citation type="submission" date="2023-08" db="EMBL/GenBank/DDBJ databases">
        <title>Emergence of clinically-relevant ST2 carbapenem-resistant Acinetobacter baumannii strains in hospital sewages in Zhejiang, East of China.</title>
        <authorList>
            <person name="Kaichao C."/>
            <person name="Zhang R."/>
        </authorList>
    </citation>
    <scope>NUCLEOTIDE SEQUENCE</scope>
    <source>
        <strain evidence="2">M-SY-60</strain>
    </source>
</reference>
<gene>
    <name evidence="2" type="ORF">RFH51_11425</name>
</gene>
<protein>
    <submittedName>
        <fullName evidence="2">Uncharacterized protein</fullName>
    </submittedName>
</protein>